<keyword evidence="1" id="KW-0732">Signal</keyword>
<accession>A0A1H6FX03</accession>
<feature type="chain" id="PRO_5013709350" description="DUF3089 domain-containing protein" evidence="1">
    <location>
        <begin position="30"/>
        <end position="384"/>
    </location>
</feature>
<evidence type="ECO:0008006" key="4">
    <source>
        <dbReference type="Google" id="ProtNLM"/>
    </source>
</evidence>
<sequence>MRSPAVRALTFAAIAVLAGGLATARPSQAAHPTVWLCRPGLPQDPCRADLTATLLLPGGATRVVRYRVPARPRFDCFYVYPTVSAQPTVNASLARDPEVLAVARAQASRFATVCRVFAPVYRQVTLAGNARPGGPPESARALAFSDVEDAWREYLRRYNHGRPYVLIGHSQGARMLLTLLKRRFDARRSRERRRLISALLIGGNVVVRRGSDRGGDLRFVPACRRGDQYGCVVAYSAFFGEPPADSRFGIVRETFFRPADPRRFQVLCTDPARLSGHRDGALLPFLRTQRFPGPIGSVEDPPAAATPWVGLPDLYSDRCRATATKSWLQVIDRGGPSDRRPRVFERLGPTWGLHLLDVNLALGNLVELVARQARAFEGTQRRPR</sequence>
<evidence type="ECO:0000256" key="1">
    <source>
        <dbReference type="SAM" id="SignalP"/>
    </source>
</evidence>
<dbReference type="InterPro" id="IPR029058">
    <property type="entry name" value="AB_hydrolase_fold"/>
</dbReference>
<dbReference type="STRING" id="29539.SAMN02745716_1915"/>
<gene>
    <name evidence="2" type="ORF">SAMN02745716_1915</name>
</gene>
<dbReference type="RefSeq" id="WP_177169453.1">
    <property type="nucleotide sequence ID" value="NZ_FNWJ01000002.1"/>
</dbReference>
<dbReference type="Pfam" id="PF11288">
    <property type="entry name" value="DUF3089"/>
    <property type="match status" value="1"/>
</dbReference>
<dbReference type="AlphaFoldDB" id="A0A1H6FX03"/>
<name>A0A1H6FX03_THEAL</name>
<reference evidence="3" key="1">
    <citation type="submission" date="2016-10" db="EMBL/GenBank/DDBJ databases">
        <authorList>
            <person name="Varghese N."/>
            <person name="Submissions S."/>
        </authorList>
    </citation>
    <scope>NUCLEOTIDE SEQUENCE [LARGE SCALE GENOMIC DNA]</scope>
    <source>
        <strain evidence="3">ATCC 35263</strain>
    </source>
</reference>
<keyword evidence="3" id="KW-1185">Reference proteome</keyword>
<proteinExistence type="predicted"/>
<feature type="signal peptide" evidence="1">
    <location>
        <begin position="1"/>
        <end position="29"/>
    </location>
</feature>
<evidence type="ECO:0000313" key="2">
    <source>
        <dbReference type="EMBL" id="SEH15329.1"/>
    </source>
</evidence>
<dbReference type="Proteomes" id="UP000222056">
    <property type="component" value="Unassembled WGS sequence"/>
</dbReference>
<dbReference type="EMBL" id="FNWJ01000002">
    <property type="protein sequence ID" value="SEH15329.1"/>
    <property type="molecule type" value="Genomic_DNA"/>
</dbReference>
<protein>
    <recommendedName>
        <fullName evidence="4">DUF3089 domain-containing protein</fullName>
    </recommendedName>
</protein>
<evidence type="ECO:0000313" key="3">
    <source>
        <dbReference type="Proteomes" id="UP000222056"/>
    </source>
</evidence>
<dbReference type="Gene3D" id="3.40.50.1820">
    <property type="entry name" value="alpha/beta hydrolase"/>
    <property type="match status" value="1"/>
</dbReference>
<dbReference type="InterPro" id="IPR021440">
    <property type="entry name" value="DUF3089"/>
</dbReference>
<dbReference type="SUPFAM" id="SSF53474">
    <property type="entry name" value="alpha/beta-Hydrolases"/>
    <property type="match status" value="1"/>
</dbReference>
<organism evidence="2 3">
    <name type="scientific">Thermoleophilum album</name>
    <dbReference type="NCBI Taxonomy" id="29539"/>
    <lineage>
        <taxon>Bacteria</taxon>
        <taxon>Bacillati</taxon>
        <taxon>Actinomycetota</taxon>
        <taxon>Thermoleophilia</taxon>
        <taxon>Thermoleophilales</taxon>
        <taxon>Thermoleophilaceae</taxon>
        <taxon>Thermoleophilum</taxon>
    </lineage>
</organism>